<dbReference type="Proteomes" id="UP000241158">
    <property type="component" value="Unassembled WGS sequence"/>
</dbReference>
<comment type="caution">
    <text evidence="1">The sequence shown here is derived from an EMBL/GenBank/DDBJ whole genome shotgun (WGS) entry which is preliminary data.</text>
</comment>
<keyword evidence="2" id="KW-1185">Reference proteome</keyword>
<protein>
    <submittedName>
        <fullName evidence="1">Uncharacterized protein</fullName>
    </submittedName>
</protein>
<sequence length="81" mass="8607">MPVPEEHGWALPALRLRGGVGLPPPLIFSKCESAFRITIAATELIGSALAFDIVIIEATIDEIDAAVAIEMVAPATKTMYD</sequence>
<evidence type="ECO:0000313" key="2">
    <source>
        <dbReference type="Proteomes" id="UP000241158"/>
    </source>
</evidence>
<dbReference type="AlphaFoldDB" id="A0A2P7ARP4"/>
<accession>A0A2P7ARP4</accession>
<reference evidence="2" key="1">
    <citation type="submission" date="2017-11" db="EMBL/GenBank/DDBJ databases">
        <authorList>
            <person name="Kuznetsova I."/>
            <person name="Sazanova A."/>
            <person name="Chirak E."/>
            <person name="Safronova V."/>
            <person name="Willems A."/>
        </authorList>
    </citation>
    <scope>NUCLEOTIDE SEQUENCE [LARGE SCALE GENOMIC DNA]</scope>
    <source>
        <strain evidence="2">PEPV15</strain>
    </source>
</reference>
<evidence type="ECO:0000313" key="1">
    <source>
        <dbReference type="EMBL" id="PSH56888.1"/>
    </source>
</evidence>
<name>A0A2P7ARP4_9HYPH</name>
<proteinExistence type="predicted"/>
<dbReference type="EMBL" id="PGGN01000003">
    <property type="protein sequence ID" value="PSH56888.1"/>
    <property type="molecule type" value="Genomic_DNA"/>
</dbReference>
<gene>
    <name evidence="1" type="ORF">CU100_16400</name>
</gene>
<organism evidence="1 2">
    <name type="scientific">Phyllobacterium endophyticum</name>
    <dbReference type="NCBI Taxonomy" id="1149773"/>
    <lineage>
        <taxon>Bacteria</taxon>
        <taxon>Pseudomonadati</taxon>
        <taxon>Pseudomonadota</taxon>
        <taxon>Alphaproteobacteria</taxon>
        <taxon>Hyphomicrobiales</taxon>
        <taxon>Phyllobacteriaceae</taxon>
        <taxon>Phyllobacterium</taxon>
    </lineage>
</organism>